<proteinExistence type="predicted"/>
<evidence type="ECO:0008006" key="5">
    <source>
        <dbReference type="Google" id="ProtNLM"/>
    </source>
</evidence>
<reference evidence="1" key="1">
    <citation type="submission" date="2015-03" db="EMBL/GenBank/DDBJ databases">
        <authorList>
            <person name="Murphy D."/>
        </authorList>
    </citation>
    <scope>NUCLEOTIDE SEQUENCE [LARGE SCALE GENOMIC DNA]</scope>
    <source>
        <strain evidence="1">A125KOH2</strain>
    </source>
</reference>
<gene>
    <name evidence="1" type="ORF">ERS008529_03694</name>
    <name evidence="2" type="ORF">ERS137968_04102</name>
</gene>
<evidence type="ECO:0000313" key="3">
    <source>
        <dbReference type="Proteomes" id="UP000044625"/>
    </source>
</evidence>
<reference evidence="2 3" key="3">
    <citation type="submission" date="2015-03" db="EMBL/GenBank/DDBJ databases">
        <authorList>
            <consortium name="Pathogen Informatics"/>
            <person name="Murphy D."/>
        </authorList>
    </citation>
    <scope>NUCLEOTIDE SEQUENCE [LARGE SCALE GENOMIC DNA]</scope>
    <source>
        <strain evidence="2">Type strain: CIP110230</strain>
        <strain evidence="3">type strain: CIP110230</strain>
    </source>
</reference>
<reference evidence="4" key="2">
    <citation type="submission" date="2015-03" db="EMBL/GenBank/DDBJ databases">
        <authorList>
            <consortium name="Pathogen Informatics"/>
        </authorList>
    </citation>
    <scope>NUCLEOTIDE SEQUENCE [LARGE SCALE GENOMIC DNA]</scope>
    <source>
        <strain evidence="4">A125KOH2</strain>
    </source>
</reference>
<dbReference type="RefSeq" id="WP_012606349.1">
    <property type="nucleotide sequence ID" value="NZ_CAWMMU010000029.1"/>
</dbReference>
<sequence>MLVFSILQQTWGQEPIKKISSSLRRQAQENSHHHCEFCGYTSKNNRLFFVDNNPLNHSTNNLSVVDPLCEAWQNIGGLDADAGHVVYLPELRPEDVNHLQRAAVHALQSGDAVYQEEAKAVINWLGTHKKEVERFWGTSHPGEFGEALLQVDKDQRPELQARWRHLALILNPKKLTGKGIFAGSKPESDTASWTVLYQKHLAKDK</sequence>
<dbReference type="Proteomes" id="UP000045840">
    <property type="component" value="Unassembled WGS sequence"/>
</dbReference>
<dbReference type="Proteomes" id="UP000044625">
    <property type="component" value="Unassembled WGS sequence"/>
</dbReference>
<protein>
    <recommendedName>
        <fullName evidence="5">TraT protein</fullName>
    </recommendedName>
</protein>
<organism evidence="1 4">
    <name type="scientific">Yersinia pekkanenii</name>
    <dbReference type="NCBI Taxonomy" id="1288385"/>
    <lineage>
        <taxon>Bacteria</taxon>
        <taxon>Pseudomonadati</taxon>
        <taxon>Pseudomonadota</taxon>
        <taxon>Gammaproteobacteria</taxon>
        <taxon>Enterobacterales</taxon>
        <taxon>Yersiniaceae</taxon>
        <taxon>Yersinia</taxon>
    </lineage>
</organism>
<accession>A0A0T9QWL8</accession>
<dbReference type="STRING" id="1288385.ERS137968_04102"/>
<name>A0A0T9QWL8_9GAMM</name>
<evidence type="ECO:0000313" key="4">
    <source>
        <dbReference type="Proteomes" id="UP000045840"/>
    </source>
</evidence>
<dbReference type="EMBL" id="CQAZ01000040">
    <property type="protein sequence ID" value="CNI32212.1"/>
    <property type="molecule type" value="Genomic_DNA"/>
</dbReference>
<dbReference type="EMBL" id="CWJL01000029">
    <property type="protein sequence ID" value="CRY68970.1"/>
    <property type="molecule type" value="Genomic_DNA"/>
</dbReference>
<dbReference type="OrthoDB" id="6696486at2"/>
<dbReference type="AlphaFoldDB" id="A0A0T9QWL8"/>
<keyword evidence="3" id="KW-1185">Reference proteome</keyword>
<evidence type="ECO:0000313" key="2">
    <source>
        <dbReference type="EMBL" id="CRY68970.1"/>
    </source>
</evidence>
<evidence type="ECO:0000313" key="1">
    <source>
        <dbReference type="EMBL" id="CNI32212.1"/>
    </source>
</evidence>